<dbReference type="OrthoDB" id="3212792at2"/>
<name>A0A511M4I3_9NOCA</name>
<dbReference type="Proteomes" id="UP000321424">
    <property type="component" value="Unassembled WGS sequence"/>
</dbReference>
<reference evidence="1 2" key="1">
    <citation type="submission" date="2019-07" db="EMBL/GenBank/DDBJ databases">
        <title>Whole genome shotgun sequence of Nocardia ninae NBRC 108245.</title>
        <authorList>
            <person name="Hosoyama A."/>
            <person name="Uohara A."/>
            <person name="Ohji S."/>
            <person name="Ichikawa N."/>
        </authorList>
    </citation>
    <scope>NUCLEOTIDE SEQUENCE [LARGE SCALE GENOMIC DNA]</scope>
    <source>
        <strain evidence="1 2">NBRC 108245</strain>
    </source>
</reference>
<dbReference type="InterPro" id="IPR035959">
    <property type="entry name" value="RutC-like_sf"/>
</dbReference>
<dbReference type="Pfam" id="PF01042">
    <property type="entry name" value="Ribonuc_L-PSP"/>
    <property type="match status" value="1"/>
</dbReference>
<proteinExistence type="predicted"/>
<organism evidence="1 2">
    <name type="scientific">Nocardia ninae NBRC 108245</name>
    <dbReference type="NCBI Taxonomy" id="1210091"/>
    <lineage>
        <taxon>Bacteria</taxon>
        <taxon>Bacillati</taxon>
        <taxon>Actinomycetota</taxon>
        <taxon>Actinomycetes</taxon>
        <taxon>Mycobacteriales</taxon>
        <taxon>Nocardiaceae</taxon>
        <taxon>Nocardia</taxon>
    </lineage>
</organism>
<dbReference type="AlphaFoldDB" id="A0A511M4I3"/>
<dbReference type="InterPro" id="IPR006175">
    <property type="entry name" value="YjgF/YER057c/UK114"/>
</dbReference>
<dbReference type="PANTHER" id="PTHR47328:SF1">
    <property type="entry name" value="RUTC FAMILY PROTEIN YOAB"/>
    <property type="match status" value="1"/>
</dbReference>
<accession>A0A511M4I3</accession>
<dbReference type="PANTHER" id="PTHR47328">
    <property type="match status" value="1"/>
</dbReference>
<gene>
    <name evidence="1" type="ORF">NN4_00690</name>
</gene>
<keyword evidence="2" id="KW-1185">Reference proteome</keyword>
<sequence length="145" mass="15810">MTDIQLRNSSDLRPPAGHYSHIAMHGGLAYISGQLPVDERGNSLAGQPFDVQARQVLDNLDRCLAAAGIDRTRLVSVSVHVTDLAAWPAFDRIYAAWLGPHRPARIVAGASALHYDSAIEIHAVAAIPERQGERRNSNHADIHPR</sequence>
<dbReference type="RefSeq" id="WP_147127920.1">
    <property type="nucleotide sequence ID" value="NZ_BJXA01000001.1"/>
</dbReference>
<dbReference type="Gene3D" id="3.30.1330.40">
    <property type="entry name" value="RutC-like"/>
    <property type="match status" value="1"/>
</dbReference>
<dbReference type="InterPro" id="IPR035709">
    <property type="entry name" value="YoaB-like"/>
</dbReference>
<protein>
    <submittedName>
        <fullName evidence="1">Enamine deaminase RidA</fullName>
    </submittedName>
</protein>
<dbReference type="CDD" id="cd00448">
    <property type="entry name" value="YjgF_YER057c_UK114_family"/>
    <property type="match status" value="1"/>
</dbReference>
<dbReference type="EMBL" id="BJXA01000001">
    <property type="protein sequence ID" value="GEM35550.1"/>
    <property type="molecule type" value="Genomic_DNA"/>
</dbReference>
<evidence type="ECO:0000313" key="2">
    <source>
        <dbReference type="Proteomes" id="UP000321424"/>
    </source>
</evidence>
<comment type="caution">
    <text evidence="1">The sequence shown here is derived from an EMBL/GenBank/DDBJ whole genome shotgun (WGS) entry which is preliminary data.</text>
</comment>
<evidence type="ECO:0000313" key="1">
    <source>
        <dbReference type="EMBL" id="GEM35550.1"/>
    </source>
</evidence>
<dbReference type="SUPFAM" id="SSF55298">
    <property type="entry name" value="YjgF-like"/>
    <property type="match status" value="1"/>
</dbReference>